<feature type="transmembrane region" description="Helical" evidence="1">
    <location>
        <begin position="106"/>
        <end position="127"/>
    </location>
</feature>
<dbReference type="OrthoDB" id="289126at2"/>
<keyword evidence="1" id="KW-0812">Transmembrane</keyword>
<dbReference type="InterPro" id="IPR011444">
    <property type="entry name" value="DUF1549"/>
</dbReference>
<evidence type="ECO:0008006" key="6">
    <source>
        <dbReference type="Google" id="ProtNLM"/>
    </source>
</evidence>
<name>A0A517RN97_9PLAN</name>
<dbReference type="RefSeq" id="WP_145221793.1">
    <property type="nucleotide sequence ID" value="NZ_CP036269.1"/>
</dbReference>
<dbReference type="PANTHER" id="PTHR35889:SF3">
    <property type="entry name" value="F-BOX DOMAIN-CONTAINING PROTEIN"/>
    <property type="match status" value="1"/>
</dbReference>
<dbReference type="KEGG" id="gaz:Pan241w_54700"/>
<feature type="domain" description="DUF1549" evidence="2">
    <location>
        <begin position="221"/>
        <end position="404"/>
    </location>
</feature>
<keyword evidence="5" id="KW-1185">Reference proteome</keyword>
<proteinExistence type="predicted"/>
<keyword evidence="1" id="KW-0472">Membrane</keyword>
<dbReference type="Pfam" id="PF07583">
    <property type="entry name" value="PSCyt2"/>
    <property type="match status" value="1"/>
</dbReference>
<reference evidence="4 5" key="1">
    <citation type="submission" date="2019-02" db="EMBL/GenBank/DDBJ databases">
        <title>Deep-cultivation of Planctomycetes and their phenomic and genomic characterization uncovers novel biology.</title>
        <authorList>
            <person name="Wiegand S."/>
            <person name="Jogler M."/>
            <person name="Boedeker C."/>
            <person name="Pinto D."/>
            <person name="Vollmers J."/>
            <person name="Rivas-Marin E."/>
            <person name="Kohn T."/>
            <person name="Peeters S.H."/>
            <person name="Heuer A."/>
            <person name="Rast P."/>
            <person name="Oberbeckmann S."/>
            <person name="Bunk B."/>
            <person name="Jeske O."/>
            <person name="Meyerdierks A."/>
            <person name="Storesund J.E."/>
            <person name="Kallscheuer N."/>
            <person name="Luecker S."/>
            <person name="Lage O.M."/>
            <person name="Pohl T."/>
            <person name="Merkel B.J."/>
            <person name="Hornburger P."/>
            <person name="Mueller R.-W."/>
            <person name="Bruemmer F."/>
            <person name="Labrenz M."/>
            <person name="Spormann A.M."/>
            <person name="Op den Camp H."/>
            <person name="Overmann J."/>
            <person name="Amann R."/>
            <person name="Jetten M.S.M."/>
            <person name="Mascher T."/>
            <person name="Medema M.H."/>
            <person name="Devos D.P."/>
            <person name="Kaster A.-K."/>
            <person name="Ovreas L."/>
            <person name="Rohde M."/>
            <person name="Galperin M.Y."/>
            <person name="Jogler C."/>
        </authorList>
    </citation>
    <scope>NUCLEOTIDE SEQUENCE [LARGE SCALE GENOMIC DNA]</scope>
    <source>
        <strain evidence="4 5">Pan241w</strain>
    </source>
</reference>
<evidence type="ECO:0000256" key="1">
    <source>
        <dbReference type="SAM" id="Phobius"/>
    </source>
</evidence>
<protein>
    <recommendedName>
        <fullName evidence="6">DUF1553 domain-containing protein</fullName>
    </recommendedName>
</protein>
<dbReference type="Proteomes" id="UP000317171">
    <property type="component" value="Chromosome"/>
</dbReference>
<dbReference type="Pfam" id="PF07587">
    <property type="entry name" value="PSD1"/>
    <property type="match status" value="1"/>
</dbReference>
<dbReference type="PANTHER" id="PTHR35889">
    <property type="entry name" value="CYCLOINULO-OLIGOSACCHARIDE FRUCTANOTRANSFERASE-RELATED"/>
    <property type="match status" value="1"/>
</dbReference>
<keyword evidence="1" id="KW-1133">Transmembrane helix</keyword>
<accession>A0A517RN97</accession>
<evidence type="ECO:0000313" key="4">
    <source>
        <dbReference type="EMBL" id="QDT45350.1"/>
    </source>
</evidence>
<dbReference type="EMBL" id="CP036269">
    <property type="protein sequence ID" value="QDT45350.1"/>
    <property type="molecule type" value="Genomic_DNA"/>
</dbReference>
<gene>
    <name evidence="4" type="ORF">Pan241w_54700</name>
</gene>
<organism evidence="4 5">
    <name type="scientific">Gimesia alba</name>
    <dbReference type="NCBI Taxonomy" id="2527973"/>
    <lineage>
        <taxon>Bacteria</taxon>
        <taxon>Pseudomonadati</taxon>
        <taxon>Planctomycetota</taxon>
        <taxon>Planctomycetia</taxon>
        <taxon>Planctomycetales</taxon>
        <taxon>Planctomycetaceae</taxon>
        <taxon>Gimesia</taxon>
    </lineage>
</organism>
<dbReference type="AlphaFoldDB" id="A0A517RN97"/>
<feature type="domain" description="DUF1553" evidence="3">
    <location>
        <begin position="462"/>
        <end position="691"/>
    </location>
</feature>
<evidence type="ECO:0000259" key="3">
    <source>
        <dbReference type="Pfam" id="PF07587"/>
    </source>
</evidence>
<dbReference type="InterPro" id="IPR022655">
    <property type="entry name" value="DUF1553"/>
</dbReference>
<sequence>MSKKEIELAELSLLMEALCEERLSAKESARLEEIVLSDPDAMQFYLNYSHLHGTLYWDQALGADAMIPVAAAVEEEIAEVEAVEEDGEITVIESIKRPTAPRRKHWVAGITSVCLLVTFMVVINSWLKKDDVPNLVDNSPNENAMPAGNNGTSENLAAVPSTKHSRSIHVEPSQHPMLRSHQGDSPQSLSDLPLIAAKPKQLAPVEQLPTGASDDAVITFINHRIQDGWAAANISPSPFASDEEWVRRVYLDVIGRIPTATEAEQFLKSTRPDKHQRLVKQLTENPTYVTNWSTIWTRLLIGRSMSREINRRALQDFLVQSFAENRPWSDIVYDLVSAEGDADTNGATNFLLAHLNNEAVPATAITTRLFLGTQIQCTQCHNHPFNDATQSQFWEINSFFKQTKVVRKKNMGEKGEAKEPKLALVSLSKGGTTFYETRQGLMQPAYPKFAGVKISDAPGVNRRQELARLMTSGKTNQLARAMVNRMWAHFFGYGFTRPVDDMGYHNSPTHPELLDQLSRQFVDSGYDIKQLIQWICLSDAYRLSSRFLEDNVADNPEDGSTPNFSRMYVKQMTAEQLYDSLQVTAKPTQIVTNYSTAWNKMQKRDQWLQQFVYTLENEENDETTTFDGTITQALLMMNGSLVKRSLDFKQDGTILTQALKERTPDARIRKLSLAALTRYPTSRELTELKRLVKERTKFLTARNVPLQSAVQQSYQDVYWAYLNSNEFILIH</sequence>
<evidence type="ECO:0000313" key="5">
    <source>
        <dbReference type="Proteomes" id="UP000317171"/>
    </source>
</evidence>
<evidence type="ECO:0000259" key="2">
    <source>
        <dbReference type="Pfam" id="PF07583"/>
    </source>
</evidence>